<feature type="compositionally biased region" description="Basic and acidic residues" evidence="1">
    <location>
        <begin position="159"/>
        <end position="168"/>
    </location>
</feature>
<dbReference type="EMBL" id="CP092875">
    <property type="protein sequence ID" value="UYV75520.1"/>
    <property type="molecule type" value="Genomic_DNA"/>
</dbReference>
<accession>A0ABY6L2Z7</accession>
<evidence type="ECO:0000313" key="3">
    <source>
        <dbReference type="Proteomes" id="UP001235939"/>
    </source>
</evidence>
<dbReference type="Proteomes" id="UP001235939">
    <property type="component" value="Chromosome 13"/>
</dbReference>
<evidence type="ECO:0000256" key="1">
    <source>
        <dbReference type="SAM" id="MobiDB-lite"/>
    </source>
</evidence>
<feature type="region of interest" description="Disordered" evidence="1">
    <location>
        <begin position="148"/>
        <end position="168"/>
    </location>
</feature>
<keyword evidence="3" id="KW-1185">Reference proteome</keyword>
<name>A0ABY6L2Z7_9ARAC</name>
<reference evidence="2 3" key="1">
    <citation type="submission" date="2022-01" db="EMBL/GenBank/DDBJ databases">
        <title>A chromosomal length assembly of Cordylochernes scorpioides.</title>
        <authorList>
            <person name="Zeh D."/>
            <person name="Zeh J."/>
        </authorList>
    </citation>
    <scope>NUCLEOTIDE SEQUENCE [LARGE SCALE GENOMIC DNA]</scope>
    <source>
        <strain evidence="2">IN4F17</strain>
        <tissue evidence="2">Whole Body</tissue>
    </source>
</reference>
<proteinExistence type="predicted"/>
<protein>
    <submittedName>
        <fullName evidence="2">K02A2.6-like</fullName>
    </submittedName>
</protein>
<organism evidence="2 3">
    <name type="scientific">Cordylochernes scorpioides</name>
    <dbReference type="NCBI Taxonomy" id="51811"/>
    <lineage>
        <taxon>Eukaryota</taxon>
        <taxon>Metazoa</taxon>
        <taxon>Ecdysozoa</taxon>
        <taxon>Arthropoda</taxon>
        <taxon>Chelicerata</taxon>
        <taxon>Arachnida</taxon>
        <taxon>Pseudoscorpiones</taxon>
        <taxon>Cheliferoidea</taxon>
        <taxon>Chernetidae</taxon>
        <taxon>Cordylochernes</taxon>
    </lineage>
</organism>
<sequence>MDPEQQLYTPKIVDIATAVIEMEQQSLISGPKSGHLRKNDFPEWLQGFPTKGNSQPTTPNHIIDCIDSSIDELYSSPADTIKNLKLYRLKIWSSCEGVGLNPTSDTSVWIRDQGVEGKVLHKSQEPRSYWVQTPQGKVRRNRLHLTRLPTTESTMDAPEDSRRQELRNEEAPPSLVFITIRVHGWAIFPIMAICIATPGASTTIQQCWQVSLEWNVEVTNPLQGLLCAPVDIPKCSLEESSRTVP</sequence>
<evidence type="ECO:0000313" key="2">
    <source>
        <dbReference type="EMBL" id="UYV75520.1"/>
    </source>
</evidence>
<gene>
    <name evidence="2" type="ORF">LAZ67_13000471</name>
</gene>